<name>A0A7X0F444_9HYPH</name>
<keyword evidence="1" id="KW-0812">Transmembrane</keyword>
<keyword evidence="1" id="KW-1133">Transmembrane helix</keyword>
<dbReference type="EMBL" id="JACHOU010000001">
    <property type="protein sequence ID" value="MBB6352751.1"/>
    <property type="molecule type" value="Genomic_DNA"/>
</dbReference>
<accession>A0A7X0F444</accession>
<proteinExistence type="predicted"/>
<keyword evidence="3" id="KW-1185">Reference proteome</keyword>
<reference evidence="2 3" key="1">
    <citation type="submission" date="2020-08" db="EMBL/GenBank/DDBJ databases">
        <title>Genomic Encyclopedia of Type Strains, Phase IV (KMG-IV): sequencing the most valuable type-strain genomes for metagenomic binning, comparative biology and taxonomic classification.</title>
        <authorList>
            <person name="Goeker M."/>
        </authorList>
    </citation>
    <scope>NUCLEOTIDE SEQUENCE [LARGE SCALE GENOMIC DNA]</scope>
    <source>
        <strain evidence="2 3">DSM 7051</strain>
    </source>
</reference>
<sequence>MTDQIDEDDVPKPVLLQRCRSIARATMLFAPPLVSVGCAIVVGYITYVTSTKEPPADISTLAISILKSGDASPEMRAWATSALGIRTDMPMSVGSIRQ</sequence>
<evidence type="ECO:0000313" key="2">
    <source>
        <dbReference type="EMBL" id="MBB6352751.1"/>
    </source>
</evidence>
<evidence type="ECO:0000256" key="1">
    <source>
        <dbReference type="SAM" id="Phobius"/>
    </source>
</evidence>
<evidence type="ECO:0000313" key="3">
    <source>
        <dbReference type="Proteomes" id="UP000536262"/>
    </source>
</evidence>
<gene>
    <name evidence="2" type="ORF">GGR00_000503</name>
</gene>
<keyword evidence="1" id="KW-0472">Membrane</keyword>
<dbReference type="AlphaFoldDB" id="A0A7X0F444"/>
<protein>
    <submittedName>
        <fullName evidence="2">Uncharacterized protein</fullName>
    </submittedName>
</protein>
<feature type="transmembrane region" description="Helical" evidence="1">
    <location>
        <begin position="25"/>
        <end position="47"/>
    </location>
</feature>
<comment type="caution">
    <text evidence="2">The sequence shown here is derived from an EMBL/GenBank/DDBJ whole genome shotgun (WGS) entry which is preliminary data.</text>
</comment>
<dbReference type="RefSeq" id="WP_184697652.1">
    <property type="nucleotide sequence ID" value="NZ_BAABEG010000001.1"/>
</dbReference>
<dbReference type="Proteomes" id="UP000536262">
    <property type="component" value="Unassembled WGS sequence"/>
</dbReference>
<organism evidence="2 3">
    <name type="scientific">Aminobacter aganoensis</name>
    <dbReference type="NCBI Taxonomy" id="83264"/>
    <lineage>
        <taxon>Bacteria</taxon>
        <taxon>Pseudomonadati</taxon>
        <taxon>Pseudomonadota</taxon>
        <taxon>Alphaproteobacteria</taxon>
        <taxon>Hyphomicrobiales</taxon>
        <taxon>Phyllobacteriaceae</taxon>
        <taxon>Aminobacter</taxon>
    </lineage>
</organism>